<evidence type="ECO:0000256" key="1">
    <source>
        <dbReference type="SAM" id="MobiDB-lite"/>
    </source>
</evidence>
<name>A0A6P1ZNP5_9BACT</name>
<dbReference type="AlphaFoldDB" id="A0A6P1ZNP5"/>
<feature type="compositionally biased region" description="Basic and acidic residues" evidence="1">
    <location>
        <begin position="97"/>
        <end position="107"/>
    </location>
</feature>
<feature type="transmembrane region" description="Helical" evidence="2">
    <location>
        <begin position="6"/>
        <end position="24"/>
    </location>
</feature>
<dbReference type="OrthoDB" id="5494986at2"/>
<gene>
    <name evidence="3" type="ORF">DQK91_02730</name>
</gene>
<feature type="transmembrane region" description="Helical" evidence="2">
    <location>
        <begin position="36"/>
        <end position="58"/>
    </location>
</feature>
<reference evidence="3 4" key="1">
    <citation type="submission" date="2018-06" db="EMBL/GenBank/DDBJ databases">
        <title>Complete genome of Desulfovibrio marinus P48SEP.</title>
        <authorList>
            <person name="Crispim J.S."/>
            <person name="Vidigal P.M.P."/>
            <person name="Silva L.C.F."/>
            <person name="Araujo L.C."/>
            <person name="Laguardia C.N."/>
            <person name="Dias R.S."/>
            <person name="Sousa M.P."/>
            <person name="Paula S.O."/>
            <person name="Silva C."/>
        </authorList>
    </citation>
    <scope>NUCLEOTIDE SEQUENCE [LARGE SCALE GENOMIC DNA]</scope>
    <source>
        <strain evidence="3 4">P48SEP</strain>
    </source>
</reference>
<keyword evidence="2" id="KW-0472">Membrane</keyword>
<keyword evidence="2" id="KW-1133">Transmembrane helix</keyword>
<feature type="transmembrane region" description="Helical" evidence="2">
    <location>
        <begin position="64"/>
        <end position="83"/>
    </location>
</feature>
<dbReference type="RefSeq" id="WP_144233904.1">
    <property type="nucleotide sequence ID" value="NZ_QMIF01000001.1"/>
</dbReference>
<sequence length="113" mass="12395">MHVVDPVTKTMVIIAVLLLLGRAGEFIFTRTGVPDMVWLVLAGVVAGPVLKLVPLGILMPVLPFFGAVPLIVIFVAAFAVVKWQSLPGKGLWRQPQRHRDSDHESRTRQGYNG</sequence>
<organism evidence="3 4">
    <name type="scientific">Oceanidesulfovibrio marinus</name>
    <dbReference type="NCBI Taxonomy" id="370038"/>
    <lineage>
        <taxon>Bacteria</taxon>
        <taxon>Pseudomonadati</taxon>
        <taxon>Thermodesulfobacteriota</taxon>
        <taxon>Desulfovibrionia</taxon>
        <taxon>Desulfovibrionales</taxon>
        <taxon>Desulfovibrionaceae</taxon>
        <taxon>Oceanidesulfovibrio</taxon>
    </lineage>
</organism>
<proteinExistence type="predicted"/>
<keyword evidence="2" id="KW-0812">Transmembrane</keyword>
<comment type="caution">
    <text evidence="3">The sequence shown here is derived from an EMBL/GenBank/DDBJ whole genome shotgun (WGS) entry which is preliminary data.</text>
</comment>
<dbReference type="Proteomes" id="UP000434052">
    <property type="component" value="Unassembled WGS sequence"/>
</dbReference>
<evidence type="ECO:0000313" key="3">
    <source>
        <dbReference type="EMBL" id="TVM36854.1"/>
    </source>
</evidence>
<accession>A0A6P1ZNP5</accession>
<protein>
    <submittedName>
        <fullName evidence="3">Uncharacterized protein</fullName>
    </submittedName>
</protein>
<dbReference type="EMBL" id="QMIF01000001">
    <property type="protein sequence ID" value="TVM36854.1"/>
    <property type="molecule type" value="Genomic_DNA"/>
</dbReference>
<evidence type="ECO:0000256" key="2">
    <source>
        <dbReference type="SAM" id="Phobius"/>
    </source>
</evidence>
<evidence type="ECO:0000313" key="4">
    <source>
        <dbReference type="Proteomes" id="UP000434052"/>
    </source>
</evidence>
<feature type="region of interest" description="Disordered" evidence="1">
    <location>
        <begin position="91"/>
        <end position="113"/>
    </location>
</feature>